<accession>E1WZD5</accession>
<reference evidence="5" key="1">
    <citation type="journal article" date="2013" name="ISME J.">
        <title>A small predatory core genome in the divergent marine Bacteriovorax marinus SJ and the terrestrial Bdellovibrio bacteriovorus.</title>
        <authorList>
            <person name="Crossman L.C."/>
            <person name="Chen H."/>
            <person name="Cerdeno-Tarraga A.M."/>
            <person name="Brooks K."/>
            <person name="Quail M.A."/>
            <person name="Pineiro S.A."/>
            <person name="Hobley L."/>
            <person name="Sockett R.E."/>
            <person name="Bentley S.D."/>
            <person name="Parkhill J."/>
            <person name="Williams H.N."/>
            <person name="Stine O.C."/>
        </authorList>
    </citation>
    <scope>NUCLEOTIDE SEQUENCE [LARGE SCALE GENOMIC DNA]</scope>
    <source>
        <strain evidence="5">ATCC BAA-682 / DSM 15412 / SJ</strain>
    </source>
</reference>
<keyword evidence="5" id="KW-1185">Reference proteome</keyword>
<evidence type="ECO:0000256" key="2">
    <source>
        <dbReference type="SAM" id="MobiDB-lite"/>
    </source>
</evidence>
<dbReference type="SUPFAM" id="SSF52540">
    <property type="entry name" value="P-loop containing nucleoside triphosphate hydrolases"/>
    <property type="match status" value="1"/>
</dbReference>
<dbReference type="GO" id="GO:0005524">
    <property type="term" value="F:ATP binding"/>
    <property type="evidence" value="ECO:0007669"/>
    <property type="project" value="InterPro"/>
</dbReference>
<dbReference type="InterPro" id="IPR006321">
    <property type="entry name" value="PilT/PilU"/>
</dbReference>
<dbReference type="HOGENOM" id="CLU_013446_4_0_7"/>
<gene>
    <name evidence="4" type="ordered locus">BMS_3065</name>
</gene>
<dbReference type="PANTHER" id="PTHR30486:SF6">
    <property type="entry name" value="TYPE IV PILUS RETRACTATION ATPASE PILT"/>
    <property type="match status" value="1"/>
</dbReference>
<organism evidence="4 5">
    <name type="scientific">Halobacteriovorax marinus (strain ATCC BAA-682 / DSM 15412 / SJ)</name>
    <name type="common">Bacteriovorax marinus</name>
    <dbReference type="NCBI Taxonomy" id="862908"/>
    <lineage>
        <taxon>Bacteria</taxon>
        <taxon>Pseudomonadati</taxon>
        <taxon>Bdellovibrionota</taxon>
        <taxon>Bacteriovoracia</taxon>
        <taxon>Bacteriovoracales</taxon>
        <taxon>Halobacteriovoraceae</taxon>
        <taxon>Halobacteriovorax</taxon>
    </lineage>
</organism>
<dbReference type="Pfam" id="PF00437">
    <property type="entry name" value="T2SSE"/>
    <property type="match status" value="1"/>
</dbReference>
<dbReference type="AlphaFoldDB" id="E1WZD5"/>
<dbReference type="CDD" id="cd01131">
    <property type="entry name" value="PilT"/>
    <property type="match status" value="1"/>
</dbReference>
<dbReference type="PANTHER" id="PTHR30486">
    <property type="entry name" value="TWITCHING MOTILITY PROTEIN PILT"/>
    <property type="match status" value="1"/>
</dbReference>
<evidence type="ECO:0000313" key="4">
    <source>
        <dbReference type="EMBL" id="CBW27823.1"/>
    </source>
</evidence>
<evidence type="ECO:0000313" key="5">
    <source>
        <dbReference type="Proteomes" id="UP000008963"/>
    </source>
</evidence>
<dbReference type="InterPro" id="IPR050921">
    <property type="entry name" value="T4SS_GSP_E_ATPase"/>
</dbReference>
<dbReference type="PROSITE" id="PS00662">
    <property type="entry name" value="T2SP_E"/>
    <property type="match status" value="1"/>
</dbReference>
<evidence type="ECO:0000256" key="1">
    <source>
        <dbReference type="ARBA" id="ARBA00006611"/>
    </source>
</evidence>
<dbReference type="NCBIfam" id="TIGR01420">
    <property type="entry name" value="pilT_fam"/>
    <property type="match status" value="1"/>
</dbReference>
<dbReference type="Proteomes" id="UP000008963">
    <property type="component" value="Chromosome"/>
</dbReference>
<dbReference type="eggNOG" id="COG2805">
    <property type="taxonomic scope" value="Bacteria"/>
</dbReference>
<dbReference type="Gene3D" id="3.30.450.90">
    <property type="match status" value="1"/>
</dbReference>
<dbReference type="KEGG" id="bmx:BMS_3065"/>
<protein>
    <submittedName>
        <fullName evidence="4">Twitching mobility protein</fullName>
    </submittedName>
</protein>
<comment type="similarity">
    <text evidence="1">Belongs to the GSP E family.</text>
</comment>
<feature type="region of interest" description="Disordered" evidence="2">
    <location>
        <begin position="349"/>
        <end position="400"/>
    </location>
</feature>
<dbReference type="STRING" id="862908.BMS_3065"/>
<feature type="compositionally biased region" description="Basic and acidic residues" evidence="2">
    <location>
        <begin position="373"/>
        <end position="389"/>
    </location>
</feature>
<dbReference type="GO" id="GO:0016887">
    <property type="term" value="F:ATP hydrolysis activity"/>
    <property type="evidence" value="ECO:0007669"/>
    <property type="project" value="InterPro"/>
</dbReference>
<feature type="compositionally biased region" description="Acidic residues" evidence="2">
    <location>
        <begin position="363"/>
        <end position="372"/>
    </location>
</feature>
<dbReference type="EMBL" id="FQ312005">
    <property type="protein sequence ID" value="CBW27823.1"/>
    <property type="molecule type" value="Genomic_DNA"/>
</dbReference>
<dbReference type="InterPro" id="IPR027417">
    <property type="entry name" value="P-loop_NTPase"/>
</dbReference>
<name>E1WZD5_HALMS</name>
<evidence type="ECO:0000259" key="3">
    <source>
        <dbReference type="PROSITE" id="PS00662"/>
    </source>
</evidence>
<proteinExistence type="inferred from homology"/>
<dbReference type="InterPro" id="IPR003593">
    <property type="entry name" value="AAA+_ATPase"/>
</dbReference>
<feature type="domain" description="Bacterial type II secretion system protein E" evidence="3">
    <location>
        <begin position="201"/>
        <end position="215"/>
    </location>
</feature>
<dbReference type="Gene3D" id="3.40.50.300">
    <property type="entry name" value="P-loop containing nucleotide triphosphate hydrolases"/>
    <property type="match status" value="1"/>
</dbReference>
<dbReference type="SMART" id="SM00382">
    <property type="entry name" value="AAA"/>
    <property type="match status" value="1"/>
</dbReference>
<sequence>MIMPITKESFHKLLKLATANGVSDIHLREGENPYFRMRGGLKKIKGDILSKEDMLTICHTIIPDKNILKNIETIKEYDGSYQLGKICRVRISLLKFQGRIAIIMRVINIKVPTMAELGLPSALQGFVNAKRGLVLVTGVTGSGKSSTLASIIQEINRTREEHILTIEDPIEFIFTSEKSRITQRELGEDTDSFKDALRGALRQDPDIIVIGELRDAETIQISMKAAETGHLVFATVHTTNAPATINRIVSMFPPEEQDNVKLRLSECLFGSISQRLLPTMDGKGRVCAQEIMVNTVGIQDCISGKEDLSKMYITIEKSKGKMQSFDQHLTQLYKEKTLSFEVASGAASSPTNFERNLEFGDNDKDEQTEEREEVTSEHNEDSTGEHEVESSNGDLSLDIA</sequence>
<dbReference type="InterPro" id="IPR001482">
    <property type="entry name" value="T2SS/T4SS_dom"/>
</dbReference>
<dbReference type="PATRIC" id="fig|862908.3.peg.2930"/>